<evidence type="ECO:0000256" key="3">
    <source>
        <dbReference type="ARBA" id="ARBA00022448"/>
    </source>
</evidence>
<comment type="similarity">
    <text evidence="11">Belongs to the ligand-gated ion channel (TC 1.A.9) family.</text>
</comment>
<feature type="transmembrane region" description="Helical" evidence="11">
    <location>
        <begin position="178"/>
        <end position="197"/>
    </location>
</feature>
<evidence type="ECO:0000259" key="13">
    <source>
        <dbReference type="Pfam" id="PF02932"/>
    </source>
</evidence>
<organism evidence="14 15">
    <name type="scientific">Saccoglossus kowalevskii</name>
    <name type="common">Acorn worm</name>
    <dbReference type="NCBI Taxonomy" id="10224"/>
    <lineage>
        <taxon>Eukaryota</taxon>
        <taxon>Metazoa</taxon>
        <taxon>Hemichordata</taxon>
        <taxon>Enteropneusta</taxon>
        <taxon>Harrimaniidae</taxon>
        <taxon>Saccoglossus</taxon>
    </lineage>
</organism>
<dbReference type="InterPro" id="IPR036719">
    <property type="entry name" value="Neuro-gated_channel_TM_sf"/>
</dbReference>
<dbReference type="InterPro" id="IPR018000">
    <property type="entry name" value="Neurotransmitter_ion_chnl_CS"/>
</dbReference>
<evidence type="ECO:0000256" key="7">
    <source>
        <dbReference type="ARBA" id="ARBA00022989"/>
    </source>
</evidence>
<dbReference type="RefSeq" id="XP_006812449.1">
    <property type="nucleotide sequence ID" value="XM_006812386.1"/>
</dbReference>
<dbReference type="Pfam" id="PF02932">
    <property type="entry name" value="Neur_chan_memb"/>
    <property type="match status" value="1"/>
</dbReference>
<feature type="transmembrane region" description="Helical" evidence="11">
    <location>
        <begin position="204"/>
        <end position="224"/>
    </location>
</feature>
<dbReference type="Gene3D" id="1.20.58.390">
    <property type="entry name" value="Neurotransmitter-gated ion-channel transmembrane domain"/>
    <property type="match status" value="1"/>
</dbReference>
<dbReference type="CDD" id="cd19049">
    <property type="entry name" value="LGIC_TM_anion"/>
    <property type="match status" value="1"/>
</dbReference>
<evidence type="ECO:0000256" key="5">
    <source>
        <dbReference type="ARBA" id="ARBA00022692"/>
    </source>
</evidence>
<evidence type="ECO:0000313" key="14">
    <source>
        <dbReference type="Proteomes" id="UP000694865"/>
    </source>
</evidence>
<dbReference type="InterPro" id="IPR038050">
    <property type="entry name" value="Neuro_actylchol_rec"/>
</dbReference>
<keyword evidence="3 11" id="KW-0813">Transport</keyword>
<dbReference type="SUPFAM" id="SSF63712">
    <property type="entry name" value="Nicotinic receptor ligand binding domain-like"/>
    <property type="match status" value="1"/>
</dbReference>
<dbReference type="PANTHER" id="PTHR18945">
    <property type="entry name" value="NEUROTRANSMITTER GATED ION CHANNEL"/>
    <property type="match status" value="1"/>
</dbReference>
<keyword evidence="5 11" id="KW-0812">Transmembrane</keyword>
<dbReference type="GeneID" id="102805561"/>
<keyword evidence="9 11" id="KW-0472">Membrane</keyword>
<dbReference type="CDD" id="cd18990">
    <property type="entry name" value="LGIC_ECD_GABAAR"/>
    <property type="match status" value="1"/>
</dbReference>
<comment type="subcellular location">
    <subcellularLocation>
        <location evidence="2">Cell membrane</location>
    </subcellularLocation>
    <subcellularLocation>
        <location evidence="1">Membrane</location>
        <topology evidence="1">Multi-pass membrane protein</topology>
    </subcellularLocation>
</comment>
<keyword evidence="8 11" id="KW-0406">Ion transport</keyword>
<reference evidence="15" key="1">
    <citation type="submission" date="2025-08" db="UniProtKB">
        <authorList>
            <consortium name="RefSeq"/>
        </authorList>
    </citation>
    <scope>IDENTIFICATION</scope>
    <source>
        <tissue evidence="15">Testes</tissue>
    </source>
</reference>
<dbReference type="InterPro" id="IPR036734">
    <property type="entry name" value="Neur_chan_lig-bd_sf"/>
</dbReference>
<dbReference type="InterPro" id="IPR006202">
    <property type="entry name" value="Neur_chan_lig-bd"/>
</dbReference>
<accession>A0ABM0LXF8</accession>
<dbReference type="InterPro" id="IPR006028">
    <property type="entry name" value="GABAA/Glycine_rcpt"/>
</dbReference>
<dbReference type="PRINTS" id="PR00253">
    <property type="entry name" value="GABAARECEPTR"/>
</dbReference>
<name>A0ABM0LXF8_SACKO</name>
<evidence type="ECO:0000313" key="15">
    <source>
        <dbReference type="RefSeq" id="XP_006812449.1"/>
    </source>
</evidence>
<dbReference type="SUPFAM" id="SSF90112">
    <property type="entry name" value="Neurotransmitter-gated ion-channel transmembrane pore"/>
    <property type="match status" value="1"/>
</dbReference>
<evidence type="ECO:0000256" key="1">
    <source>
        <dbReference type="ARBA" id="ARBA00004141"/>
    </source>
</evidence>
<dbReference type="NCBIfam" id="TIGR00860">
    <property type="entry name" value="LIC"/>
    <property type="match status" value="1"/>
</dbReference>
<feature type="domain" description="Neurotransmitter-gated ion-channel ligand-binding" evidence="12">
    <location>
        <begin position="4"/>
        <end position="148"/>
    </location>
</feature>
<protein>
    <submittedName>
        <fullName evidence="15">Glycine receptor subunit alphaZ1-like</fullName>
    </submittedName>
</protein>
<evidence type="ECO:0000256" key="2">
    <source>
        <dbReference type="ARBA" id="ARBA00004236"/>
    </source>
</evidence>
<evidence type="ECO:0000256" key="4">
    <source>
        <dbReference type="ARBA" id="ARBA00022475"/>
    </source>
</evidence>
<feature type="transmembrane region" description="Helical" evidence="11">
    <location>
        <begin position="236"/>
        <end position="258"/>
    </location>
</feature>
<evidence type="ECO:0000256" key="10">
    <source>
        <dbReference type="ARBA" id="ARBA00023303"/>
    </source>
</evidence>
<proteinExistence type="inferred from homology"/>
<dbReference type="Gene3D" id="3.60.21.10">
    <property type="match status" value="1"/>
</dbReference>
<dbReference type="PRINTS" id="PR00252">
    <property type="entry name" value="NRIONCHANNEL"/>
</dbReference>
<dbReference type="Proteomes" id="UP000694865">
    <property type="component" value="Unplaced"/>
</dbReference>
<dbReference type="InterPro" id="IPR029052">
    <property type="entry name" value="Metallo-depent_PP-like"/>
</dbReference>
<evidence type="ECO:0000259" key="12">
    <source>
        <dbReference type="Pfam" id="PF02931"/>
    </source>
</evidence>
<keyword evidence="10 11" id="KW-0407">Ion channel</keyword>
<dbReference type="InterPro" id="IPR006201">
    <property type="entry name" value="Neur_channel"/>
</dbReference>
<keyword evidence="4" id="KW-1003">Cell membrane</keyword>
<keyword evidence="14" id="KW-1185">Reference proteome</keyword>
<keyword evidence="6" id="KW-0732">Signal</keyword>
<dbReference type="PROSITE" id="PS00236">
    <property type="entry name" value="NEUROTR_ION_CHANNEL"/>
    <property type="match status" value="1"/>
</dbReference>
<dbReference type="InterPro" id="IPR006029">
    <property type="entry name" value="Neurotrans-gated_channel_TM"/>
</dbReference>
<sequence length="461" mass="52370">MIRPVTTDYGITLFLSLHWGDPRLEFNGSEAIDLRSDSQLLSQIWTPDLYFVNVKEGSLHEVTVKNKHIRVHPDGRILYDMRVSLTLICHLYLHRFPMDEQSCGIQLESFGYTTRDIQLFWDEEVEVHLDSELAMPEFSIGEPVAFRKVLFYPGLGYYDQLQCTFPLSRELIFYVMEYYVPSFLLVVLSWVSFWLNIEASPARASLGITTALTLTTLSSAARAHMARVSYTKAIDIWMLICSVFVFAALLEFAMTSYVHTKATGMSKKYRHIPLDSPVSNSPLKRRIRSTEISIEERHCLHESAMLNIDLPLSHIGKRIITKRKTAKDPERLNFPDTNYSKVFSIGNSTKTLLVGMIDTILICGNTDDAITDSKLDEPHIKGNVSVNYFVVGSGAIVDPFTNHTDAIPRGSLQFHYADPNSLGGFAFIEMTHQSAVFTFIDATAHKDLYQTILYPRKDNDI</sequence>
<evidence type="ECO:0000256" key="9">
    <source>
        <dbReference type="ARBA" id="ARBA00023136"/>
    </source>
</evidence>
<comment type="caution">
    <text evidence="11">Lacks conserved residue(s) required for the propagation of feature annotation.</text>
</comment>
<evidence type="ECO:0000256" key="6">
    <source>
        <dbReference type="ARBA" id="ARBA00022729"/>
    </source>
</evidence>
<evidence type="ECO:0000256" key="8">
    <source>
        <dbReference type="ARBA" id="ARBA00023065"/>
    </source>
</evidence>
<feature type="domain" description="Neurotransmitter-gated ion-channel transmembrane" evidence="13">
    <location>
        <begin position="179"/>
        <end position="271"/>
    </location>
</feature>
<keyword evidence="7 11" id="KW-1133">Transmembrane helix</keyword>
<dbReference type="Gene3D" id="2.70.170.10">
    <property type="entry name" value="Neurotransmitter-gated ion-channel ligand-binding domain"/>
    <property type="match status" value="1"/>
</dbReference>
<dbReference type="Pfam" id="PF02931">
    <property type="entry name" value="Neur_chan_LBD"/>
    <property type="match status" value="1"/>
</dbReference>
<evidence type="ECO:0000256" key="11">
    <source>
        <dbReference type="RuleBase" id="RU000687"/>
    </source>
</evidence>
<gene>
    <name evidence="15" type="primary">LOC102805561</name>
</gene>